<evidence type="ECO:0000256" key="2">
    <source>
        <dbReference type="SAM" id="SignalP"/>
    </source>
</evidence>
<evidence type="ECO:0000313" key="3">
    <source>
        <dbReference type="EMBL" id="MBO0903477.1"/>
    </source>
</evidence>
<accession>A0ABS3J1D7</accession>
<comment type="caution">
    <text evidence="3">The sequence shown here is derived from an EMBL/GenBank/DDBJ whole genome shotgun (WGS) entry which is preliminary data.</text>
</comment>
<reference evidence="3 4" key="1">
    <citation type="submission" date="2021-03" db="EMBL/GenBank/DDBJ databases">
        <title>Whole genome sequence of Jiella sp. MQZ13P-4.</title>
        <authorList>
            <person name="Tuo L."/>
        </authorList>
    </citation>
    <scope>NUCLEOTIDE SEQUENCE [LARGE SCALE GENOMIC DNA]</scope>
    <source>
        <strain evidence="3 4">MQZ13P-4</strain>
    </source>
</reference>
<evidence type="ECO:0008006" key="5">
    <source>
        <dbReference type="Google" id="ProtNLM"/>
    </source>
</evidence>
<dbReference type="Proteomes" id="UP000664288">
    <property type="component" value="Unassembled WGS sequence"/>
</dbReference>
<gene>
    <name evidence="3" type="ORF">J1C47_07465</name>
</gene>
<dbReference type="Gene3D" id="2.60.40.420">
    <property type="entry name" value="Cupredoxins - blue copper proteins"/>
    <property type="match status" value="1"/>
</dbReference>
<keyword evidence="2" id="KW-0732">Signal</keyword>
<keyword evidence="4" id="KW-1185">Reference proteome</keyword>
<dbReference type="EMBL" id="JAFMPY010000006">
    <property type="protein sequence ID" value="MBO0903477.1"/>
    <property type="molecule type" value="Genomic_DNA"/>
</dbReference>
<feature type="chain" id="PRO_5046857780" description="Copper-binding protein" evidence="2">
    <location>
        <begin position="33"/>
        <end position="217"/>
    </location>
</feature>
<evidence type="ECO:0000313" key="4">
    <source>
        <dbReference type="Proteomes" id="UP000664288"/>
    </source>
</evidence>
<name>A0ABS3J1D7_9HYPH</name>
<feature type="region of interest" description="Disordered" evidence="1">
    <location>
        <begin position="29"/>
        <end position="74"/>
    </location>
</feature>
<sequence length="217" mass="23508">MGRTSMKSPWLALMAAVFALGIGLAPGGTAFAQGNDDDDDDAKPAASASKAADDDDDDDDERHGAEMVPAADGLKIPPGSELMPAAALNGDMLGLPKKSLTTQIVTPLVLGADGDAFKTSHKDFYLRAGQPYRWDIKSEGDIEYKFNAPDFFRNVWMNQIVIDDLEVHMAGAPAWLEYDSHGTITVQFQTVRPGRYHWEVGGLDENHVMEGTITVVQ</sequence>
<protein>
    <recommendedName>
        <fullName evidence="5">Copper-binding protein</fullName>
    </recommendedName>
</protein>
<organism evidence="3 4">
    <name type="scientific">Jiella sonneratiae</name>
    <dbReference type="NCBI Taxonomy" id="2816856"/>
    <lineage>
        <taxon>Bacteria</taxon>
        <taxon>Pseudomonadati</taxon>
        <taxon>Pseudomonadota</taxon>
        <taxon>Alphaproteobacteria</taxon>
        <taxon>Hyphomicrobiales</taxon>
        <taxon>Aurantimonadaceae</taxon>
        <taxon>Jiella</taxon>
    </lineage>
</organism>
<feature type="signal peptide" evidence="2">
    <location>
        <begin position="1"/>
        <end position="32"/>
    </location>
</feature>
<proteinExistence type="predicted"/>
<evidence type="ECO:0000256" key="1">
    <source>
        <dbReference type="SAM" id="MobiDB-lite"/>
    </source>
</evidence>
<dbReference type="InterPro" id="IPR008972">
    <property type="entry name" value="Cupredoxin"/>
</dbReference>